<feature type="signal peptide" evidence="1">
    <location>
        <begin position="1"/>
        <end position="24"/>
    </location>
</feature>
<evidence type="ECO:0000313" key="2">
    <source>
        <dbReference type="EMBL" id="HIR39298.1"/>
    </source>
</evidence>
<name>A0A9D1AFD5_9FIRM</name>
<dbReference type="EMBL" id="DVHB01000052">
    <property type="protein sequence ID" value="HIR39298.1"/>
    <property type="molecule type" value="Genomic_DNA"/>
</dbReference>
<reference evidence="2" key="2">
    <citation type="journal article" date="2021" name="PeerJ">
        <title>Extensive microbial diversity within the chicken gut microbiome revealed by metagenomics and culture.</title>
        <authorList>
            <person name="Gilroy R."/>
            <person name="Ravi A."/>
            <person name="Getino M."/>
            <person name="Pursley I."/>
            <person name="Horton D.L."/>
            <person name="Alikhan N.F."/>
            <person name="Baker D."/>
            <person name="Gharbi K."/>
            <person name="Hall N."/>
            <person name="Watson M."/>
            <person name="Adriaenssens E.M."/>
            <person name="Foster-Nyarko E."/>
            <person name="Jarju S."/>
            <person name="Secka A."/>
            <person name="Antonio M."/>
            <person name="Oren A."/>
            <person name="Chaudhuri R.R."/>
            <person name="La Ragione R."/>
            <person name="Hildebrand F."/>
            <person name="Pallen M.J."/>
        </authorList>
    </citation>
    <scope>NUCLEOTIDE SEQUENCE</scope>
    <source>
        <strain evidence="2">ChiW25-3613</strain>
    </source>
</reference>
<dbReference type="PROSITE" id="PS51257">
    <property type="entry name" value="PROKAR_LIPOPROTEIN"/>
    <property type="match status" value="1"/>
</dbReference>
<feature type="chain" id="PRO_5038723202" description="C2H2-type domain-containing protein" evidence="1">
    <location>
        <begin position="25"/>
        <end position="604"/>
    </location>
</feature>
<reference evidence="2" key="1">
    <citation type="submission" date="2020-10" db="EMBL/GenBank/DDBJ databases">
        <authorList>
            <person name="Gilroy R."/>
        </authorList>
    </citation>
    <scope>NUCLEOTIDE SEQUENCE</scope>
    <source>
        <strain evidence="2">ChiW25-3613</strain>
    </source>
</reference>
<accession>A0A9D1AFD5</accession>
<dbReference type="AlphaFoldDB" id="A0A9D1AFD5"/>
<organism evidence="2 3">
    <name type="scientific">Candidatus Coproplasma stercoripullorum</name>
    <dbReference type="NCBI Taxonomy" id="2840751"/>
    <lineage>
        <taxon>Bacteria</taxon>
        <taxon>Bacillati</taxon>
        <taxon>Bacillota</taxon>
        <taxon>Clostridia</taxon>
        <taxon>Eubacteriales</taxon>
        <taxon>Candidatus Coproplasma</taxon>
    </lineage>
</organism>
<proteinExistence type="predicted"/>
<evidence type="ECO:0000313" key="3">
    <source>
        <dbReference type="Proteomes" id="UP000824179"/>
    </source>
</evidence>
<comment type="caution">
    <text evidence="2">The sequence shown here is derived from an EMBL/GenBank/DDBJ whole genome shotgun (WGS) entry which is preliminary data.</text>
</comment>
<protein>
    <recommendedName>
        <fullName evidence="4">C2H2-type domain-containing protein</fullName>
    </recommendedName>
</protein>
<dbReference type="Proteomes" id="UP000824179">
    <property type="component" value="Unassembled WGS sequence"/>
</dbReference>
<keyword evidence="1" id="KW-0732">Signal</keyword>
<sequence>MKKKLIASLLAITAAAFLVFGISACEAPHEHSFCEWTVVTAPTCTEEGTEQRECDCGEEETRTIAALGHDLVEHAAQEPTCTEPGWSAYQTCTRCDYTTYEELAATGRHNYESTVTTESTCTTDGVLTYTCTNCGDSYTEAITASGHDYESTVTAEATCTEEGVRTYTCANCGDSYTEVIPATGHNYTSRITSQPGCTTTGLRTYTCINCGDRYTQTIVATGHNYVGGVCTVCGYIHQHIITDNNGVEEIFDDSKIYIYSQYSNVLEVPGNIPPQLDCSEPYPAILTCPECKANLLVRVIGEHSLVQHEGKAPTCTEPGWEAYQTCENCDYTTYKEIPATGHSIFCSANRENETFDPEKSYNIHDYSTYSYDEDKLSCTNPTKGYFQCTKCNAQIEVDVVSPHKITRTDSTIEYYYYSPDDTYSYSGIADLQLDKTPEMCTDIISAETHCAECGIKLEIKVRGNVHVNYNNQNEIVYFDFTVSDTIDYYYFSDTIQIVANSPEFGCTEGQYPYGVFTCMGCGAPIVCTVISHRLETADGDWILPESTEVYDTENYKVYLNDTSLEGSGSVTDGYYYCAECGEKHTAKVVSNKAPEESGELETTE</sequence>
<evidence type="ECO:0008006" key="4">
    <source>
        <dbReference type="Google" id="ProtNLM"/>
    </source>
</evidence>
<gene>
    <name evidence="2" type="ORF">IAB90_02845</name>
</gene>
<evidence type="ECO:0000256" key="1">
    <source>
        <dbReference type="SAM" id="SignalP"/>
    </source>
</evidence>